<accession>A0A8J5WQV3</accession>
<feature type="region of interest" description="Disordered" evidence="1">
    <location>
        <begin position="1"/>
        <end position="29"/>
    </location>
</feature>
<keyword evidence="3" id="KW-1185">Reference proteome</keyword>
<sequence length="73" mass="7994">MKRVQLLSRSDWHPAPGRTEGYVDSSESGLRHRCEAFPRSPTRPSQISLVLPVRPPRVGTLDDGAAQASRAKG</sequence>
<reference evidence="2" key="2">
    <citation type="submission" date="2021-02" db="EMBL/GenBank/DDBJ databases">
        <authorList>
            <person name="Kimball J.A."/>
            <person name="Haas M.W."/>
            <person name="Macchietto M."/>
            <person name="Kono T."/>
            <person name="Duquette J."/>
            <person name="Shao M."/>
        </authorList>
    </citation>
    <scope>NUCLEOTIDE SEQUENCE</scope>
    <source>
        <tissue evidence="2">Fresh leaf tissue</tissue>
    </source>
</reference>
<protein>
    <submittedName>
        <fullName evidence="2">Uncharacterized protein</fullName>
    </submittedName>
</protein>
<evidence type="ECO:0000256" key="1">
    <source>
        <dbReference type="SAM" id="MobiDB-lite"/>
    </source>
</evidence>
<organism evidence="2 3">
    <name type="scientific">Zizania palustris</name>
    <name type="common">Northern wild rice</name>
    <dbReference type="NCBI Taxonomy" id="103762"/>
    <lineage>
        <taxon>Eukaryota</taxon>
        <taxon>Viridiplantae</taxon>
        <taxon>Streptophyta</taxon>
        <taxon>Embryophyta</taxon>
        <taxon>Tracheophyta</taxon>
        <taxon>Spermatophyta</taxon>
        <taxon>Magnoliopsida</taxon>
        <taxon>Liliopsida</taxon>
        <taxon>Poales</taxon>
        <taxon>Poaceae</taxon>
        <taxon>BOP clade</taxon>
        <taxon>Oryzoideae</taxon>
        <taxon>Oryzeae</taxon>
        <taxon>Zizaniinae</taxon>
        <taxon>Zizania</taxon>
    </lineage>
</organism>
<reference evidence="2" key="1">
    <citation type="journal article" date="2021" name="bioRxiv">
        <title>Whole Genome Assembly and Annotation of Northern Wild Rice, Zizania palustris L., Supports a Whole Genome Duplication in the Zizania Genus.</title>
        <authorList>
            <person name="Haas M."/>
            <person name="Kono T."/>
            <person name="Macchietto M."/>
            <person name="Millas R."/>
            <person name="McGilp L."/>
            <person name="Shao M."/>
            <person name="Duquette J."/>
            <person name="Hirsch C.N."/>
            <person name="Kimball J."/>
        </authorList>
    </citation>
    <scope>NUCLEOTIDE SEQUENCE</scope>
    <source>
        <tissue evidence="2">Fresh leaf tissue</tissue>
    </source>
</reference>
<dbReference type="AlphaFoldDB" id="A0A8J5WQV3"/>
<comment type="caution">
    <text evidence="2">The sequence shown here is derived from an EMBL/GenBank/DDBJ whole genome shotgun (WGS) entry which is preliminary data.</text>
</comment>
<evidence type="ECO:0000313" key="2">
    <source>
        <dbReference type="EMBL" id="KAG8095063.1"/>
    </source>
</evidence>
<gene>
    <name evidence="2" type="ORF">GUJ93_ZPchr0012g20291</name>
</gene>
<dbReference type="Proteomes" id="UP000729402">
    <property type="component" value="Unassembled WGS sequence"/>
</dbReference>
<evidence type="ECO:0000313" key="3">
    <source>
        <dbReference type="Proteomes" id="UP000729402"/>
    </source>
</evidence>
<dbReference type="EMBL" id="JAAALK010000080">
    <property type="protein sequence ID" value="KAG8095063.1"/>
    <property type="molecule type" value="Genomic_DNA"/>
</dbReference>
<name>A0A8J5WQV3_ZIZPA</name>
<proteinExistence type="predicted"/>